<sequence>MYRYLASSASPPVGAEYVEAIVAQCEGLEVFPHRGTMRNDIRPGLRTSSYKKRAVIATFVDDEAEQTTILDVFHGGHDYDTILSGFDHA</sequence>
<dbReference type="InterPro" id="IPR007712">
    <property type="entry name" value="RelE/ParE_toxin"/>
</dbReference>
<dbReference type="OrthoDB" id="9814952at2"/>
<dbReference type="Pfam" id="PF05016">
    <property type="entry name" value="ParE_toxin"/>
    <property type="match status" value="1"/>
</dbReference>
<evidence type="ECO:0000313" key="3">
    <source>
        <dbReference type="Proteomes" id="UP000188324"/>
    </source>
</evidence>
<protein>
    <submittedName>
        <fullName evidence="2">Plasmid stabilization protein</fullName>
    </submittedName>
</protein>
<keyword evidence="1" id="KW-1277">Toxin-antitoxin system</keyword>
<keyword evidence="3" id="KW-1185">Reference proteome</keyword>
<accession>A0A1Q2CI12</accession>
<evidence type="ECO:0000256" key="1">
    <source>
        <dbReference type="ARBA" id="ARBA00022649"/>
    </source>
</evidence>
<proteinExistence type="predicted"/>
<dbReference type="AlphaFoldDB" id="A0A1Q2CI12"/>
<dbReference type="RefSeq" id="WP_077343899.1">
    <property type="nucleotide sequence ID" value="NZ_CP019605.1"/>
</dbReference>
<evidence type="ECO:0000313" key="2">
    <source>
        <dbReference type="EMBL" id="AQP45695.1"/>
    </source>
</evidence>
<reference evidence="2 3" key="1">
    <citation type="journal article" date="2016" name="Int. J. Syst. Evol. Microbiol.">
        <title>Tessaracoccus flavus sp. nov., isolated from the drainage system of a lindane-producing factory.</title>
        <authorList>
            <person name="Kumari R."/>
            <person name="Singh P."/>
            <person name="Schumann P."/>
            <person name="Lal R."/>
        </authorList>
    </citation>
    <scope>NUCLEOTIDE SEQUENCE [LARGE SCALE GENOMIC DNA]</scope>
    <source>
        <strain evidence="2 3">RP1T</strain>
    </source>
</reference>
<dbReference type="EMBL" id="CP019605">
    <property type="protein sequence ID" value="AQP45695.1"/>
    <property type="molecule type" value="Genomic_DNA"/>
</dbReference>
<name>A0A1Q2CI12_9ACTN</name>
<gene>
    <name evidence="2" type="ORF">RPIT_13465</name>
</gene>
<dbReference type="KEGG" id="tfl:RPIT_13465"/>
<dbReference type="Proteomes" id="UP000188324">
    <property type="component" value="Chromosome"/>
</dbReference>
<dbReference type="Gene3D" id="3.30.2310.20">
    <property type="entry name" value="RelE-like"/>
    <property type="match status" value="1"/>
</dbReference>
<organism evidence="2 3">
    <name type="scientific">Tessaracoccus flavus</name>
    <dbReference type="NCBI Taxonomy" id="1610493"/>
    <lineage>
        <taxon>Bacteria</taxon>
        <taxon>Bacillati</taxon>
        <taxon>Actinomycetota</taxon>
        <taxon>Actinomycetes</taxon>
        <taxon>Propionibacteriales</taxon>
        <taxon>Propionibacteriaceae</taxon>
        <taxon>Tessaracoccus</taxon>
    </lineage>
</organism>
<dbReference type="STRING" id="1610493.RPIT_13465"/>
<dbReference type="InterPro" id="IPR035093">
    <property type="entry name" value="RelE/ParE_toxin_dom_sf"/>
</dbReference>